<name>A0AA37J136_9FIRM</name>
<gene>
    <name evidence="2" type="ORF">JCM17207_21940</name>
</gene>
<dbReference type="Proteomes" id="UP001055185">
    <property type="component" value="Unassembled WGS sequence"/>
</dbReference>
<evidence type="ECO:0000259" key="1">
    <source>
        <dbReference type="Pfam" id="PF18050"/>
    </source>
</evidence>
<dbReference type="InterPro" id="IPR041183">
    <property type="entry name" value="Cyclophilin-like"/>
</dbReference>
<comment type="caution">
    <text evidence="2">The sequence shown here is derived from an EMBL/GenBank/DDBJ whole genome shotgun (WGS) entry which is preliminary data.</text>
</comment>
<proteinExistence type="predicted"/>
<dbReference type="AlphaFoldDB" id="A0AA37J136"/>
<evidence type="ECO:0000313" key="2">
    <source>
        <dbReference type="EMBL" id="GJN65569.1"/>
    </source>
</evidence>
<evidence type="ECO:0000313" key="3">
    <source>
        <dbReference type="Proteomes" id="UP001055185"/>
    </source>
</evidence>
<protein>
    <recommendedName>
        <fullName evidence="1">Cyclophilin-like domain-containing protein</fullName>
    </recommendedName>
</protein>
<accession>A0AA37J136</accession>
<keyword evidence="3" id="KW-1185">Reference proteome</keyword>
<dbReference type="Pfam" id="PF18050">
    <property type="entry name" value="Cyclophil_like2"/>
    <property type="match status" value="1"/>
</dbReference>
<dbReference type="RefSeq" id="WP_238317781.1">
    <property type="nucleotide sequence ID" value="NZ_BQKV01000098.1"/>
</dbReference>
<organism evidence="2 3">
    <name type="scientific">Faecalibacterium gallinarum</name>
    <dbReference type="NCBI Taxonomy" id="2903556"/>
    <lineage>
        <taxon>Bacteria</taxon>
        <taxon>Bacillati</taxon>
        <taxon>Bacillota</taxon>
        <taxon>Clostridia</taxon>
        <taxon>Eubacteriales</taxon>
        <taxon>Oscillospiraceae</taxon>
        <taxon>Faecalibacterium</taxon>
    </lineage>
</organism>
<sequence>MLKIQIGPVALQASLAQTAAARALEAMLASGPVQVLVENYGGFEKVGQLPQRLPQTDDWLTAQPGDILLFQGDSIVLSYGSNAWDYTRLGRIEDPAGARLAEVLRGPEREITLSLC</sequence>
<dbReference type="EMBL" id="BQKV01000098">
    <property type="protein sequence ID" value="GJN65569.1"/>
    <property type="molecule type" value="Genomic_DNA"/>
</dbReference>
<feature type="domain" description="Cyclophilin-like" evidence="1">
    <location>
        <begin position="4"/>
        <end position="106"/>
    </location>
</feature>
<reference evidence="2" key="1">
    <citation type="journal article" date="2022" name="Int. J. Syst. Evol. Microbiol.">
        <title>Genome-based, phenotypic and chemotaxonomic classification of Faecalibacterium strains: proposal of three novel species Faecalibacterium duncaniae sp. nov., Faecalibacterium hattorii sp. nov. and Faecalibacterium gallinarum sp. nov. .</title>
        <authorList>
            <person name="Sakamoto M."/>
            <person name="Sakurai N."/>
            <person name="Tanno H."/>
            <person name="Iino T."/>
            <person name="Ohkuma M."/>
            <person name="Endo A."/>
        </authorList>
    </citation>
    <scope>NUCLEOTIDE SEQUENCE</scope>
    <source>
        <strain evidence="2">JCM 17207</strain>
    </source>
</reference>